<evidence type="ECO:0000259" key="1">
    <source>
        <dbReference type="SMART" id="SM00858"/>
    </source>
</evidence>
<protein>
    <submittedName>
        <fullName evidence="2">Flagellar biosynthesis protein FlgA</fullName>
    </submittedName>
</protein>
<gene>
    <name evidence="2" type="ORF">E1293_20985</name>
</gene>
<proteinExistence type="predicted"/>
<keyword evidence="2" id="KW-0969">Cilium</keyword>
<keyword evidence="2" id="KW-0282">Flagellum</keyword>
<comment type="caution">
    <text evidence="2">The sequence shown here is derived from an EMBL/GenBank/DDBJ whole genome shotgun (WGS) entry which is preliminary data.</text>
</comment>
<feature type="domain" description="SAF" evidence="1">
    <location>
        <begin position="36"/>
        <end position="96"/>
    </location>
</feature>
<dbReference type="SMART" id="SM00858">
    <property type="entry name" value="SAF"/>
    <property type="match status" value="1"/>
</dbReference>
<dbReference type="RefSeq" id="WP_243716356.1">
    <property type="nucleotide sequence ID" value="NZ_SMKY01000094.1"/>
</dbReference>
<dbReference type="InterPro" id="IPR013974">
    <property type="entry name" value="SAF"/>
</dbReference>
<sequence>MNARLTRLRRPLSALFAAAAAGLALLSLRPGPPASVRVLAAARDLPAGTALTPSDLRHVNLPPAAVPSGALHANTTGRVLAGPMRQGEPLTDARIIGDTLLRGYGPGTVATPVRMADADAARLLHPGDRIDV</sequence>
<dbReference type="EMBL" id="SMKY01000094">
    <property type="protein sequence ID" value="TDD80311.1"/>
    <property type="molecule type" value="Genomic_DNA"/>
</dbReference>
<keyword evidence="2" id="KW-0966">Cell projection</keyword>
<feature type="non-terminal residue" evidence="2">
    <location>
        <position position="132"/>
    </location>
</feature>
<evidence type="ECO:0000313" key="2">
    <source>
        <dbReference type="EMBL" id="TDD80311.1"/>
    </source>
</evidence>
<evidence type="ECO:0000313" key="3">
    <source>
        <dbReference type="Proteomes" id="UP000295578"/>
    </source>
</evidence>
<dbReference type="Proteomes" id="UP000295578">
    <property type="component" value="Unassembled WGS sequence"/>
</dbReference>
<keyword evidence="3" id="KW-1185">Reference proteome</keyword>
<dbReference type="AlphaFoldDB" id="A0A4R5B3I0"/>
<dbReference type="CDD" id="cd11614">
    <property type="entry name" value="SAF_CpaB_FlgA_like"/>
    <property type="match status" value="1"/>
</dbReference>
<reference evidence="2 3" key="1">
    <citation type="submission" date="2019-03" db="EMBL/GenBank/DDBJ databases">
        <title>Draft genome sequences of novel Actinobacteria.</title>
        <authorList>
            <person name="Sahin N."/>
            <person name="Ay H."/>
            <person name="Saygin H."/>
        </authorList>
    </citation>
    <scope>NUCLEOTIDE SEQUENCE [LARGE SCALE GENOMIC DNA]</scope>
    <source>
        <strain evidence="2 3">DSM 45941</strain>
    </source>
</reference>
<accession>A0A4R5B3I0</accession>
<name>A0A4R5B3I0_9ACTN</name>
<organism evidence="2 3">
    <name type="scientific">Actinomadura darangshiensis</name>
    <dbReference type="NCBI Taxonomy" id="705336"/>
    <lineage>
        <taxon>Bacteria</taxon>
        <taxon>Bacillati</taxon>
        <taxon>Actinomycetota</taxon>
        <taxon>Actinomycetes</taxon>
        <taxon>Streptosporangiales</taxon>
        <taxon>Thermomonosporaceae</taxon>
        <taxon>Actinomadura</taxon>
    </lineage>
</organism>
<dbReference type="Pfam" id="PF08666">
    <property type="entry name" value="SAF"/>
    <property type="match status" value="1"/>
</dbReference>